<feature type="transmembrane region" description="Helical" evidence="6">
    <location>
        <begin position="58"/>
        <end position="80"/>
    </location>
</feature>
<dbReference type="PANTHER" id="PTHR23503">
    <property type="entry name" value="SOLUTE CARRIER FAMILY 2"/>
    <property type="match status" value="1"/>
</dbReference>
<evidence type="ECO:0000313" key="7">
    <source>
        <dbReference type="EMBL" id="VDN17195.1"/>
    </source>
</evidence>
<evidence type="ECO:0000313" key="8">
    <source>
        <dbReference type="Proteomes" id="UP000271098"/>
    </source>
</evidence>
<evidence type="ECO:0000313" key="9">
    <source>
        <dbReference type="WBParaSite" id="GPUH_0001026801-mRNA-1"/>
    </source>
</evidence>
<accession>A0A183DNG4</accession>
<comment type="subcellular location">
    <subcellularLocation>
        <location evidence="1">Membrane</location>
    </subcellularLocation>
</comment>
<name>A0A183DNG4_9BILA</name>
<dbReference type="SUPFAM" id="SSF103473">
    <property type="entry name" value="MFS general substrate transporter"/>
    <property type="match status" value="1"/>
</dbReference>
<dbReference type="AlphaFoldDB" id="A0A183DNG4"/>
<dbReference type="PANTHER" id="PTHR23503:SF106">
    <property type="entry name" value="MAJOR FACILITATOR SUPERFAMILY (MFS) PROFILE DOMAIN-CONTAINING PROTEIN"/>
    <property type="match status" value="1"/>
</dbReference>
<dbReference type="InterPro" id="IPR005828">
    <property type="entry name" value="MFS_sugar_transport-like"/>
</dbReference>
<proteinExistence type="predicted"/>
<dbReference type="EMBL" id="UYRT01077901">
    <property type="protein sequence ID" value="VDN17195.1"/>
    <property type="molecule type" value="Genomic_DNA"/>
</dbReference>
<keyword evidence="4 6" id="KW-0472">Membrane</keyword>
<dbReference type="InterPro" id="IPR045263">
    <property type="entry name" value="GLUT"/>
</dbReference>
<dbReference type="GO" id="GO:0015149">
    <property type="term" value="F:hexose transmembrane transporter activity"/>
    <property type="evidence" value="ECO:0007669"/>
    <property type="project" value="TreeGrafter"/>
</dbReference>
<organism evidence="9">
    <name type="scientific">Gongylonema pulchrum</name>
    <dbReference type="NCBI Taxonomy" id="637853"/>
    <lineage>
        <taxon>Eukaryota</taxon>
        <taxon>Metazoa</taxon>
        <taxon>Ecdysozoa</taxon>
        <taxon>Nematoda</taxon>
        <taxon>Chromadorea</taxon>
        <taxon>Rhabditida</taxon>
        <taxon>Spirurina</taxon>
        <taxon>Spiruromorpha</taxon>
        <taxon>Spiruroidea</taxon>
        <taxon>Gongylonematidae</taxon>
        <taxon>Gongylonema</taxon>
    </lineage>
</organism>
<keyword evidence="8" id="KW-1185">Reference proteome</keyword>
<evidence type="ECO:0000256" key="6">
    <source>
        <dbReference type="SAM" id="Phobius"/>
    </source>
</evidence>
<dbReference type="GO" id="GO:0016020">
    <property type="term" value="C:membrane"/>
    <property type="evidence" value="ECO:0007669"/>
    <property type="project" value="UniProtKB-SubCell"/>
</dbReference>
<dbReference type="Gene3D" id="1.20.1250.20">
    <property type="entry name" value="MFS general substrate transporter like domains"/>
    <property type="match status" value="1"/>
</dbReference>
<feature type="compositionally biased region" description="Polar residues" evidence="5">
    <location>
        <begin position="29"/>
        <end position="45"/>
    </location>
</feature>
<dbReference type="Pfam" id="PF00083">
    <property type="entry name" value="Sugar_tr"/>
    <property type="match status" value="1"/>
</dbReference>
<reference evidence="9" key="1">
    <citation type="submission" date="2016-06" db="UniProtKB">
        <authorList>
            <consortium name="WormBaseParasite"/>
        </authorList>
    </citation>
    <scope>IDENTIFICATION</scope>
</reference>
<protein>
    <submittedName>
        <fullName evidence="9">MFS domain-containing protein</fullName>
    </submittedName>
</protein>
<evidence type="ECO:0000256" key="5">
    <source>
        <dbReference type="SAM" id="MobiDB-lite"/>
    </source>
</evidence>
<sequence length="180" mass="19925">MGINETDSRTAEIPIISQLSTSMSTAKQSFNSNQGEECNQKQCSSKAPRGKQWPTPKLLITGIFVVLGGGFNFGFQLSVINPMAKPLQRHLSHSLESRYDVYFSEISIRILWSSIAGILFVGAIIGATVMPAVVCRIGSRWSFVLTGSALNTISERFANIMALFLDCISNELQFVRFDFY</sequence>
<dbReference type="Proteomes" id="UP000271098">
    <property type="component" value="Unassembled WGS sequence"/>
</dbReference>
<dbReference type="WBParaSite" id="GPUH_0001026801-mRNA-1">
    <property type="protein sequence ID" value="GPUH_0001026801-mRNA-1"/>
    <property type="gene ID" value="GPUH_0001026801"/>
</dbReference>
<evidence type="ECO:0000256" key="3">
    <source>
        <dbReference type="ARBA" id="ARBA00022989"/>
    </source>
</evidence>
<feature type="region of interest" description="Disordered" evidence="5">
    <location>
        <begin position="29"/>
        <end position="49"/>
    </location>
</feature>
<evidence type="ECO:0000256" key="1">
    <source>
        <dbReference type="ARBA" id="ARBA00004370"/>
    </source>
</evidence>
<evidence type="ECO:0000256" key="4">
    <source>
        <dbReference type="ARBA" id="ARBA00023136"/>
    </source>
</evidence>
<gene>
    <name evidence="7" type="ORF">GPUH_LOCUS10255</name>
</gene>
<feature type="transmembrane region" description="Helical" evidence="6">
    <location>
        <begin position="110"/>
        <end position="134"/>
    </location>
</feature>
<dbReference type="OrthoDB" id="4540492at2759"/>
<evidence type="ECO:0000256" key="2">
    <source>
        <dbReference type="ARBA" id="ARBA00022692"/>
    </source>
</evidence>
<keyword evidence="2 6" id="KW-0812">Transmembrane</keyword>
<reference evidence="7 8" key="2">
    <citation type="submission" date="2018-11" db="EMBL/GenBank/DDBJ databases">
        <authorList>
            <consortium name="Pathogen Informatics"/>
        </authorList>
    </citation>
    <scope>NUCLEOTIDE SEQUENCE [LARGE SCALE GENOMIC DNA]</scope>
</reference>
<dbReference type="InterPro" id="IPR036259">
    <property type="entry name" value="MFS_trans_sf"/>
</dbReference>
<keyword evidence="3 6" id="KW-1133">Transmembrane helix</keyword>